<dbReference type="InterPro" id="IPR004443">
    <property type="entry name" value="YjeF_N_dom"/>
</dbReference>
<keyword evidence="9 18" id="KW-0630">Potassium</keyword>
<dbReference type="CDD" id="cd01171">
    <property type="entry name" value="YXKO-related"/>
    <property type="match status" value="1"/>
</dbReference>
<evidence type="ECO:0000256" key="14">
    <source>
        <dbReference type="ARBA" id="ARBA00025153"/>
    </source>
</evidence>
<evidence type="ECO:0000256" key="3">
    <source>
        <dbReference type="ARBA" id="ARBA00006001"/>
    </source>
</evidence>
<dbReference type="GO" id="GO:0005524">
    <property type="term" value="F:ATP binding"/>
    <property type="evidence" value="ECO:0007669"/>
    <property type="project" value="UniProtKB-UniRule"/>
</dbReference>
<sequence>MAQSQIMAHEISDTAAVWLYTGAAVRALDAWAIANLDISGLRLMRRAAQSCVRVITSRWPEARRIAVFCGKGNNAGDGYLIAGILSEMGHDVHVFEVSPPEKLTRDARSAYEFCSQTNCQRTSVHGRENASEPFEVVVDALLGTGLSGPLREDYQAVVDEMNTLSVPILAVDLPTGLCADSGAQLGRAVNASVTVTFIGRKRGLYTADGPDCAGEIVFEGLGVPDDLDRHLPEEVTADPGYRIPCLSLPKLLSGFPARARNTHKYTFGHVLLIGGNEGMPGAILMSAEAALRTGAGLVSVATHPSHASYLVTRRPELMCRGVEKEADLASMLDAASVVAIGPGLGRDPWAERCHSVALDHCRASGKPMVIDADGLNLLDRQARIEENWILTPHPGEAERMLTGSSRGDRFDAVRRLQSHFGGHVLLKGAGTTIYDGKGHALCPYGNPGMSVAGMGDVLTGVIASLCAQRVAPEDAIRLGVCLHSFAGDIVAGSEGPRGMFATDLLPVLKRLVNGLDVG</sequence>
<evidence type="ECO:0000256" key="10">
    <source>
        <dbReference type="ARBA" id="ARBA00023027"/>
    </source>
</evidence>
<comment type="caution">
    <text evidence="22">The sequence shown here is derived from an EMBL/GenBank/DDBJ whole genome shotgun (WGS) entry which is preliminary data.</text>
</comment>
<dbReference type="GO" id="GO:0046872">
    <property type="term" value="F:metal ion binding"/>
    <property type="evidence" value="ECO:0007669"/>
    <property type="project" value="UniProtKB-UniRule"/>
</dbReference>
<feature type="domain" description="YjeF C-terminal" evidence="20">
    <location>
        <begin position="247"/>
        <end position="515"/>
    </location>
</feature>
<feature type="binding site" evidence="18">
    <location>
        <position position="175"/>
    </location>
    <ligand>
        <name>K(+)</name>
        <dbReference type="ChEBI" id="CHEBI:29103"/>
    </ligand>
</feature>
<reference evidence="22 23" key="1">
    <citation type="submission" date="2017-08" db="EMBL/GenBank/DDBJ databases">
        <title>Fine stratification of microbial communities through a metagenomic profile of the photic zone.</title>
        <authorList>
            <person name="Haro-Moreno J.M."/>
            <person name="Lopez-Perez M."/>
            <person name="De La Torre J."/>
            <person name="Picazo A."/>
            <person name="Camacho A."/>
            <person name="Rodriguez-Valera F."/>
        </authorList>
    </citation>
    <scope>NUCLEOTIDE SEQUENCE [LARGE SCALE GENOMIC DNA]</scope>
    <source>
        <strain evidence="22">MED-G24</strain>
    </source>
</reference>
<comment type="catalytic activity">
    <reaction evidence="15 17 19">
        <text>(6S)-NADHX + ADP = AMP + phosphate + NADH + H(+)</text>
        <dbReference type="Rhea" id="RHEA:32223"/>
        <dbReference type="ChEBI" id="CHEBI:15378"/>
        <dbReference type="ChEBI" id="CHEBI:43474"/>
        <dbReference type="ChEBI" id="CHEBI:57945"/>
        <dbReference type="ChEBI" id="CHEBI:64074"/>
        <dbReference type="ChEBI" id="CHEBI:456215"/>
        <dbReference type="ChEBI" id="CHEBI:456216"/>
        <dbReference type="EC" id="4.2.1.136"/>
    </reaction>
</comment>
<evidence type="ECO:0000256" key="7">
    <source>
        <dbReference type="ARBA" id="ARBA00022840"/>
    </source>
</evidence>
<comment type="function">
    <text evidence="14 19">Bifunctional enzyme that catalyzes the epimerization of the S- and R-forms of NAD(P)HX and the dehydration of the S-form of NAD(P)HX at the expense of ADP, which is converted to AMP. This allows the repair of both epimers of NAD(P)HX, a damaged form of NAD(P)H that is a result of enzymatic or heat-dependent hydration.</text>
</comment>
<proteinExistence type="inferred from homology"/>
<dbReference type="Gene3D" id="3.40.1190.20">
    <property type="match status" value="1"/>
</dbReference>
<comment type="cofactor">
    <cofactor evidence="17">
        <name>Mg(2+)</name>
        <dbReference type="ChEBI" id="CHEBI:18420"/>
    </cofactor>
</comment>
<dbReference type="PROSITE" id="PS01049">
    <property type="entry name" value="YJEF_C_1"/>
    <property type="match status" value="1"/>
</dbReference>
<dbReference type="GO" id="GO:0110051">
    <property type="term" value="P:metabolite repair"/>
    <property type="evidence" value="ECO:0007669"/>
    <property type="project" value="TreeGrafter"/>
</dbReference>
<comment type="function">
    <text evidence="18">Catalyzes the epimerization of the S- and R-forms of NAD(P)HX, a damaged form of NAD(P)H that is a result of enzymatic or heat-dependent hydration. This is a prerequisite for the S-specific NAD(P)H-hydrate dehydratase to allow the repair of both epimers of NAD(P)HX.</text>
</comment>
<dbReference type="AlphaFoldDB" id="A0A2A5X1A4"/>
<evidence type="ECO:0000256" key="18">
    <source>
        <dbReference type="HAMAP-Rule" id="MF_01966"/>
    </source>
</evidence>
<keyword evidence="13" id="KW-0511">Multifunctional enzyme</keyword>
<feature type="binding site" evidence="18">
    <location>
        <position position="139"/>
    </location>
    <ligand>
        <name>K(+)</name>
        <dbReference type="ChEBI" id="CHEBI:29103"/>
    </ligand>
</feature>
<dbReference type="Gene3D" id="3.40.50.10260">
    <property type="entry name" value="YjeF N-terminal domain"/>
    <property type="match status" value="1"/>
</dbReference>
<evidence type="ECO:0000256" key="6">
    <source>
        <dbReference type="ARBA" id="ARBA00022741"/>
    </source>
</evidence>
<dbReference type="InterPro" id="IPR017953">
    <property type="entry name" value="Carbohydrate_kinase_pred_CS"/>
</dbReference>
<dbReference type="GO" id="GO:0052855">
    <property type="term" value="F:ADP-dependent NAD(P)H-hydrate dehydratase activity"/>
    <property type="evidence" value="ECO:0007669"/>
    <property type="project" value="UniProtKB-UniRule"/>
</dbReference>
<dbReference type="InterPro" id="IPR030677">
    <property type="entry name" value="Nnr"/>
</dbReference>
<dbReference type="InterPro" id="IPR029056">
    <property type="entry name" value="Ribokinase-like"/>
</dbReference>
<evidence type="ECO:0000256" key="2">
    <source>
        <dbReference type="ARBA" id="ARBA00000909"/>
    </source>
</evidence>
<feature type="binding site" evidence="17">
    <location>
        <position position="282"/>
    </location>
    <ligand>
        <name>(6S)-NADPHX</name>
        <dbReference type="ChEBI" id="CHEBI:64076"/>
    </ligand>
</feature>
<feature type="binding site" evidence="17">
    <location>
        <begin position="427"/>
        <end position="431"/>
    </location>
    <ligand>
        <name>AMP</name>
        <dbReference type="ChEBI" id="CHEBI:456215"/>
    </ligand>
</feature>
<feature type="binding site" evidence="18">
    <location>
        <begin position="143"/>
        <end position="149"/>
    </location>
    <ligand>
        <name>(6S)-NADPHX</name>
        <dbReference type="ChEBI" id="CHEBI:64076"/>
    </ligand>
</feature>
<keyword evidence="8 17" id="KW-0521">NADP</keyword>
<comment type="cofactor">
    <cofactor evidence="18 19">
        <name>K(+)</name>
        <dbReference type="ChEBI" id="CHEBI:29103"/>
    </cofactor>
    <text evidence="18 19">Binds 1 potassium ion per subunit.</text>
</comment>
<dbReference type="EC" id="4.2.1.136" evidence="19"/>
<evidence type="ECO:0000256" key="11">
    <source>
        <dbReference type="ARBA" id="ARBA00023235"/>
    </source>
</evidence>
<feature type="domain" description="YjeF N-terminal" evidence="21">
    <location>
        <begin position="25"/>
        <end position="229"/>
    </location>
</feature>
<dbReference type="Pfam" id="PF03853">
    <property type="entry name" value="YjeF_N"/>
    <property type="match status" value="1"/>
</dbReference>
<evidence type="ECO:0000256" key="1">
    <source>
        <dbReference type="ARBA" id="ARBA00000013"/>
    </source>
</evidence>
<dbReference type="PIRSF" id="PIRSF017184">
    <property type="entry name" value="Nnr"/>
    <property type="match status" value="1"/>
</dbReference>
<dbReference type="InterPro" id="IPR000631">
    <property type="entry name" value="CARKD"/>
</dbReference>
<dbReference type="SUPFAM" id="SSF53613">
    <property type="entry name" value="Ribokinase-like"/>
    <property type="match status" value="1"/>
</dbReference>
<dbReference type="PROSITE" id="PS51383">
    <property type="entry name" value="YJEF_C_3"/>
    <property type="match status" value="1"/>
</dbReference>
<keyword evidence="10 17" id="KW-0520">NAD</keyword>
<feature type="binding site" evidence="17">
    <location>
        <position position="393"/>
    </location>
    <ligand>
        <name>(6S)-NADPHX</name>
        <dbReference type="ChEBI" id="CHEBI:64076"/>
    </ligand>
</feature>
<comment type="similarity">
    <text evidence="18">Belongs to the NnrE/AIBP family.</text>
</comment>
<dbReference type="EMBL" id="NTKD01000001">
    <property type="protein sequence ID" value="PDH42237.1"/>
    <property type="molecule type" value="Genomic_DNA"/>
</dbReference>
<feature type="binding site" evidence="17">
    <location>
        <position position="456"/>
    </location>
    <ligand>
        <name>(6S)-NADPHX</name>
        <dbReference type="ChEBI" id="CHEBI:64076"/>
    </ligand>
</feature>
<feature type="binding site" evidence="18">
    <location>
        <position position="172"/>
    </location>
    <ligand>
        <name>(6S)-NADPHX</name>
        <dbReference type="ChEBI" id="CHEBI:64076"/>
    </ligand>
</feature>
<dbReference type="HAMAP" id="MF_01966">
    <property type="entry name" value="NADHX_epimerase"/>
    <property type="match status" value="1"/>
</dbReference>
<comment type="catalytic activity">
    <reaction evidence="2 18 19">
        <text>(6R)-NADPHX = (6S)-NADPHX</text>
        <dbReference type="Rhea" id="RHEA:32227"/>
        <dbReference type="ChEBI" id="CHEBI:64076"/>
        <dbReference type="ChEBI" id="CHEBI:64077"/>
        <dbReference type="EC" id="5.1.99.6"/>
    </reaction>
</comment>
<evidence type="ECO:0000313" key="23">
    <source>
        <dbReference type="Proteomes" id="UP000219327"/>
    </source>
</evidence>
<evidence type="ECO:0000256" key="19">
    <source>
        <dbReference type="PIRNR" id="PIRNR017184"/>
    </source>
</evidence>
<dbReference type="PANTHER" id="PTHR12592:SF0">
    <property type="entry name" value="ATP-DEPENDENT (S)-NAD(P)H-HYDRATE DEHYDRATASE"/>
    <property type="match status" value="1"/>
</dbReference>
<comment type="caution">
    <text evidence="18">Lacks conserved residue(s) required for the propagation of feature annotation.</text>
</comment>
<evidence type="ECO:0000256" key="15">
    <source>
        <dbReference type="ARBA" id="ARBA00048238"/>
    </source>
</evidence>
<dbReference type="EC" id="5.1.99.6" evidence="19"/>
<dbReference type="PANTHER" id="PTHR12592">
    <property type="entry name" value="ATP-DEPENDENT (S)-NAD(P)H-HYDRATE DEHYDRATASE FAMILY MEMBER"/>
    <property type="match status" value="1"/>
</dbReference>
<comment type="catalytic activity">
    <reaction evidence="16 17 19">
        <text>(6S)-NADPHX + ADP = AMP + phosphate + NADPH + H(+)</text>
        <dbReference type="Rhea" id="RHEA:32235"/>
        <dbReference type="ChEBI" id="CHEBI:15378"/>
        <dbReference type="ChEBI" id="CHEBI:43474"/>
        <dbReference type="ChEBI" id="CHEBI:57783"/>
        <dbReference type="ChEBI" id="CHEBI:64076"/>
        <dbReference type="ChEBI" id="CHEBI:456215"/>
        <dbReference type="ChEBI" id="CHEBI:456216"/>
        <dbReference type="EC" id="4.2.1.136"/>
    </reaction>
</comment>
<keyword evidence="11 18" id="KW-0413">Isomerase</keyword>
<evidence type="ECO:0000259" key="21">
    <source>
        <dbReference type="PROSITE" id="PS51385"/>
    </source>
</evidence>
<dbReference type="Pfam" id="PF01256">
    <property type="entry name" value="Carb_kinase"/>
    <property type="match status" value="1"/>
</dbReference>
<dbReference type="Proteomes" id="UP000219327">
    <property type="component" value="Unassembled WGS sequence"/>
</dbReference>
<evidence type="ECO:0000256" key="5">
    <source>
        <dbReference type="ARBA" id="ARBA00022723"/>
    </source>
</evidence>
<keyword evidence="12 17" id="KW-0456">Lyase</keyword>
<comment type="similarity">
    <text evidence="17">Belongs to the NnrD/CARKD family.</text>
</comment>
<evidence type="ECO:0000256" key="17">
    <source>
        <dbReference type="HAMAP-Rule" id="MF_01965"/>
    </source>
</evidence>
<feature type="binding site" evidence="17">
    <location>
        <position position="455"/>
    </location>
    <ligand>
        <name>AMP</name>
        <dbReference type="ChEBI" id="CHEBI:456215"/>
    </ligand>
</feature>
<feature type="binding site" evidence="17">
    <location>
        <position position="343"/>
    </location>
    <ligand>
        <name>(6S)-NADPHX</name>
        <dbReference type="ChEBI" id="CHEBI:64076"/>
    </ligand>
</feature>
<dbReference type="HAMAP" id="MF_01965">
    <property type="entry name" value="NADHX_dehydratase"/>
    <property type="match status" value="1"/>
</dbReference>
<dbReference type="PROSITE" id="PS51385">
    <property type="entry name" value="YJEF_N"/>
    <property type="match status" value="1"/>
</dbReference>
<dbReference type="GO" id="GO:0052856">
    <property type="term" value="F:NAD(P)HX epimerase activity"/>
    <property type="evidence" value="ECO:0007669"/>
    <property type="project" value="UniProtKB-UniRule"/>
</dbReference>
<dbReference type="NCBIfam" id="TIGR00197">
    <property type="entry name" value="yjeF_nterm"/>
    <property type="match status" value="1"/>
</dbReference>
<comment type="subunit">
    <text evidence="17">Homotetramer.</text>
</comment>
<comment type="function">
    <text evidence="17">Catalyzes the dehydration of the S-form of NAD(P)HX at the expense of ADP, which is converted to AMP. Together with NAD(P)HX epimerase, which catalyzes the epimerization of the S- and R-forms, the enzyme allows the repair of both epimers of NAD(P)HX, a damaged form of NAD(P)H that is a result of enzymatic or heat-dependent hydration.</text>
</comment>
<accession>A0A2A5X1A4</accession>
<evidence type="ECO:0000256" key="13">
    <source>
        <dbReference type="ARBA" id="ARBA00023268"/>
    </source>
</evidence>
<feature type="binding site" evidence="18">
    <location>
        <position position="154"/>
    </location>
    <ligand>
        <name>(6S)-NADPHX</name>
        <dbReference type="ChEBI" id="CHEBI:64076"/>
    </ligand>
</feature>
<keyword evidence="7 17" id="KW-0067">ATP-binding</keyword>
<dbReference type="SUPFAM" id="SSF64153">
    <property type="entry name" value="YjeF N-terminal domain-like"/>
    <property type="match status" value="1"/>
</dbReference>
<evidence type="ECO:0000256" key="8">
    <source>
        <dbReference type="ARBA" id="ARBA00022857"/>
    </source>
</evidence>
<keyword evidence="6 17" id="KW-0547">Nucleotide-binding</keyword>
<dbReference type="InterPro" id="IPR036652">
    <property type="entry name" value="YjeF_N_dom_sf"/>
</dbReference>
<keyword evidence="5 18" id="KW-0479">Metal-binding</keyword>
<dbReference type="GO" id="GO:0046496">
    <property type="term" value="P:nicotinamide nucleotide metabolic process"/>
    <property type="evidence" value="ECO:0007669"/>
    <property type="project" value="UniProtKB-UniRule"/>
</dbReference>
<comment type="similarity">
    <text evidence="4 19">In the C-terminal section; belongs to the NnrD/CARKD family.</text>
</comment>
<dbReference type="PROSITE" id="PS01050">
    <property type="entry name" value="YJEF_C_2"/>
    <property type="match status" value="1"/>
</dbReference>
<evidence type="ECO:0000256" key="9">
    <source>
        <dbReference type="ARBA" id="ARBA00022958"/>
    </source>
</evidence>
<evidence type="ECO:0000256" key="4">
    <source>
        <dbReference type="ARBA" id="ARBA00009524"/>
    </source>
</evidence>
<feature type="binding site" evidence="18">
    <location>
        <position position="74"/>
    </location>
    <ligand>
        <name>K(+)</name>
        <dbReference type="ChEBI" id="CHEBI:29103"/>
    </ligand>
</feature>
<gene>
    <name evidence="18" type="primary">nnrE</name>
    <name evidence="17" type="synonym">nnrD</name>
    <name evidence="22" type="ORF">CNE99_00565</name>
</gene>
<name>A0A2A5X1A4_9GAMM</name>
<evidence type="ECO:0000259" key="20">
    <source>
        <dbReference type="PROSITE" id="PS51383"/>
    </source>
</evidence>
<dbReference type="NCBIfam" id="TIGR00196">
    <property type="entry name" value="yjeF_cterm"/>
    <property type="match status" value="1"/>
</dbReference>
<protein>
    <recommendedName>
        <fullName evidence="19">Bifunctional NAD(P)H-hydrate repair enzyme</fullName>
    </recommendedName>
    <alternativeName>
        <fullName evidence="19">Nicotinamide nucleotide repair protein</fullName>
    </alternativeName>
    <domain>
        <recommendedName>
            <fullName evidence="19">ADP-dependent (S)-NAD(P)H-hydrate dehydratase</fullName>
            <ecNumber evidence="19">4.2.1.136</ecNumber>
        </recommendedName>
        <alternativeName>
            <fullName evidence="19">ADP-dependent NAD(P)HX dehydratase</fullName>
        </alternativeName>
    </domain>
    <domain>
        <recommendedName>
            <fullName evidence="19">NAD(P)H-hydrate epimerase</fullName>
            <ecNumber evidence="19">5.1.99.6</ecNumber>
        </recommendedName>
    </domain>
</protein>
<evidence type="ECO:0000256" key="16">
    <source>
        <dbReference type="ARBA" id="ARBA00049209"/>
    </source>
</evidence>
<evidence type="ECO:0000313" key="22">
    <source>
        <dbReference type="EMBL" id="PDH42237.1"/>
    </source>
</evidence>
<comment type="similarity">
    <text evidence="3 19">In the N-terminal section; belongs to the NnrE/AIBP family.</text>
</comment>
<evidence type="ECO:0000256" key="12">
    <source>
        <dbReference type="ARBA" id="ARBA00023239"/>
    </source>
</evidence>
<organism evidence="22 23">
    <name type="scientific">OM182 bacterium MED-G24</name>
    <dbReference type="NCBI Taxonomy" id="1986255"/>
    <lineage>
        <taxon>Bacteria</taxon>
        <taxon>Pseudomonadati</taxon>
        <taxon>Pseudomonadota</taxon>
        <taxon>Gammaproteobacteria</taxon>
        <taxon>OMG group</taxon>
        <taxon>OM182 clade</taxon>
    </lineage>
</organism>
<comment type="catalytic activity">
    <reaction evidence="1 18 19">
        <text>(6R)-NADHX = (6S)-NADHX</text>
        <dbReference type="Rhea" id="RHEA:32215"/>
        <dbReference type="ChEBI" id="CHEBI:64074"/>
        <dbReference type="ChEBI" id="CHEBI:64075"/>
        <dbReference type="EC" id="5.1.99.6"/>
    </reaction>
</comment>